<evidence type="ECO:0000313" key="3">
    <source>
        <dbReference type="Proteomes" id="UP000195137"/>
    </source>
</evidence>
<feature type="transmembrane region" description="Helical" evidence="1">
    <location>
        <begin position="12"/>
        <end position="31"/>
    </location>
</feature>
<reference evidence="2 3" key="1">
    <citation type="submission" date="2016-12" db="EMBL/GenBank/DDBJ databases">
        <title>Discovery of methanogenic haloarchaea.</title>
        <authorList>
            <person name="Sorokin D.Y."/>
            <person name="Makarova K.S."/>
            <person name="Abbas B."/>
            <person name="Ferrer M."/>
            <person name="Golyshin P.N."/>
        </authorList>
    </citation>
    <scope>NUCLEOTIDE SEQUENCE [LARGE SCALE GENOMIC DNA]</scope>
    <source>
        <strain evidence="2">AMET1</strain>
    </source>
</reference>
<evidence type="ECO:0000256" key="1">
    <source>
        <dbReference type="SAM" id="Phobius"/>
    </source>
</evidence>
<keyword evidence="1" id="KW-0472">Membrane</keyword>
<gene>
    <name evidence="2" type="ORF">AMET1_1418</name>
</gene>
<evidence type="ECO:0000313" key="2">
    <source>
        <dbReference type="EMBL" id="OUJ18499.1"/>
    </source>
</evidence>
<protein>
    <submittedName>
        <fullName evidence="2">Uncharacterized protein</fullName>
    </submittedName>
</protein>
<sequence length="135" mass="15207">MLKKIANNLVPITVLIILFLSIFGLVSVSSLPERGCLEIDDTGTIDIDFDSGEGTIFVNIYNRADEPVEGLLKLSVNGELVEETHVVVDGNKIIYLDFTFNSNKDKISLQLEQEGETVREIGFRVDRYPYQYSFN</sequence>
<dbReference type="AlphaFoldDB" id="A0A1Y3GAR0"/>
<dbReference type="EMBL" id="MRZU01000004">
    <property type="protein sequence ID" value="OUJ18499.1"/>
    <property type="molecule type" value="Genomic_DNA"/>
</dbReference>
<dbReference type="Proteomes" id="UP000195137">
    <property type="component" value="Unassembled WGS sequence"/>
</dbReference>
<name>A0A1Y3GAR0_9EURY</name>
<accession>A0A1Y3GAR0</accession>
<organism evidence="2 3">
    <name type="scientific">Methanonatronarchaeum thermophilum</name>
    <dbReference type="NCBI Taxonomy" id="1927129"/>
    <lineage>
        <taxon>Archaea</taxon>
        <taxon>Methanobacteriati</taxon>
        <taxon>Methanobacteriota</taxon>
        <taxon>Methanonatronarchaeia</taxon>
        <taxon>Methanonatronarchaeales</taxon>
        <taxon>Methanonatronarchaeaceae</taxon>
        <taxon>Methanonatronarchaeum</taxon>
    </lineage>
</organism>
<proteinExistence type="predicted"/>
<comment type="caution">
    <text evidence="2">The sequence shown here is derived from an EMBL/GenBank/DDBJ whole genome shotgun (WGS) entry which is preliminary data.</text>
</comment>
<dbReference type="RefSeq" id="WP_086637767.1">
    <property type="nucleotide sequence ID" value="NZ_MRZU01000004.1"/>
</dbReference>
<keyword evidence="1" id="KW-1133">Transmembrane helix</keyword>
<keyword evidence="1" id="KW-0812">Transmembrane</keyword>
<keyword evidence="3" id="KW-1185">Reference proteome</keyword>